<dbReference type="EMBL" id="CAKLPZ010000003">
    <property type="protein sequence ID" value="CAH1001785.1"/>
    <property type="molecule type" value="Genomic_DNA"/>
</dbReference>
<dbReference type="Proteomes" id="UP000837803">
    <property type="component" value="Unassembled WGS sequence"/>
</dbReference>
<accession>A0ABM9B387</accession>
<organism evidence="1 2">
    <name type="scientific">Neolewinella maritima</name>
    <dbReference type="NCBI Taxonomy" id="1383882"/>
    <lineage>
        <taxon>Bacteria</taxon>
        <taxon>Pseudomonadati</taxon>
        <taxon>Bacteroidota</taxon>
        <taxon>Saprospiria</taxon>
        <taxon>Saprospirales</taxon>
        <taxon>Lewinellaceae</taxon>
        <taxon>Neolewinella</taxon>
    </lineage>
</organism>
<dbReference type="RefSeq" id="WP_238751638.1">
    <property type="nucleotide sequence ID" value="NZ_CAKLPZ010000003.1"/>
</dbReference>
<keyword evidence="2" id="KW-1185">Reference proteome</keyword>
<gene>
    <name evidence="1" type="ORF">LEM8419_02692</name>
</gene>
<protein>
    <submittedName>
        <fullName evidence="1">Uncharacterized protein</fullName>
    </submittedName>
</protein>
<evidence type="ECO:0000313" key="2">
    <source>
        <dbReference type="Proteomes" id="UP000837803"/>
    </source>
</evidence>
<reference evidence="1" key="1">
    <citation type="submission" date="2021-12" db="EMBL/GenBank/DDBJ databases">
        <authorList>
            <person name="Rodrigo-Torres L."/>
            <person name="Arahal R. D."/>
            <person name="Lucena T."/>
        </authorList>
    </citation>
    <scope>NUCLEOTIDE SEQUENCE</scope>
    <source>
        <strain evidence="1">CECT 8419</strain>
    </source>
</reference>
<sequence>MDYRENSLRNLAAARGYQFTTGDEMGLHAKLRDFRLTAQGGSRTITNVLRKQHGLLEHDVALFDYSYYDYGTRHTSRQTVLFLESQQLGLPVLRLQPETILHKLGELLGMHDIDFVRFPKFSGQYRLTGDDEDYIRHHFTEDVLNYFTLNKGWSLEGIGYYLILYKRGVLLPPEQLDPLYRRGMDIYRLFSSSTV</sequence>
<comment type="caution">
    <text evidence="1">The sequence shown here is derived from an EMBL/GenBank/DDBJ whole genome shotgun (WGS) entry which is preliminary data.</text>
</comment>
<evidence type="ECO:0000313" key="1">
    <source>
        <dbReference type="EMBL" id="CAH1001785.1"/>
    </source>
</evidence>
<name>A0ABM9B387_9BACT</name>
<proteinExistence type="predicted"/>